<keyword evidence="2" id="KW-0813">Transport</keyword>
<keyword evidence="4" id="KW-0472">Membrane</keyword>
<evidence type="ECO:0000256" key="4">
    <source>
        <dbReference type="ARBA" id="ARBA00023136"/>
    </source>
</evidence>
<comment type="subcellular location">
    <subcellularLocation>
        <location evidence="1">Endomembrane system</location>
    </subcellularLocation>
</comment>
<feature type="region of interest" description="Disordered" evidence="5">
    <location>
        <begin position="706"/>
        <end position="762"/>
    </location>
</feature>
<dbReference type="Pfam" id="PF01602">
    <property type="entry name" value="Adaptin_N"/>
    <property type="match status" value="1"/>
</dbReference>
<keyword evidence="3" id="KW-0653">Protein transport</keyword>
<dbReference type="InterPro" id="IPR016024">
    <property type="entry name" value="ARM-type_fold"/>
</dbReference>
<evidence type="ECO:0000256" key="5">
    <source>
        <dbReference type="SAM" id="MobiDB-lite"/>
    </source>
</evidence>
<evidence type="ECO:0000256" key="1">
    <source>
        <dbReference type="ARBA" id="ARBA00004308"/>
    </source>
</evidence>
<dbReference type="InterPro" id="IPR050840">
    <property type="entry name" value="Adaptor_Complx_Large_Subunit"/>
</dbReference>
<sequence length="900" mass="94380">MLGHDASWGHVKALQACSDTNLLTKKVAYLASGLFLDFRSDLIILVVNTLTQDLKSDNYLIVCTALSAATKLIGPDLINAVLPAVTGLTSHPKELVRKKAVMALHRFQQLDPHHEGPLAGADLDKYYRQALCDKDPSVMSAALCALLEVVSVDPKPYKNLIPSFISILKQVAEHRLPKAYDYHRTPAPFLQIKLLKILAYLGAGDKTASDNMYAILGDILRKANTGHTIGNAIVAECVRTITAIYPNPSLLQAAAEMVSGFLKSTSHNLRYVGIDSLARVVRINAKYAAEHQLAVIDCLEDPDDTLKKKTLELLYKMTKPSNVEVIAEKLLDYLRTASDEGQKAEVAKRIGELAERFAPDTQWFIDTMNKVFELGGDVVAPSLAHGLMRLIAEGAGEGDESADAELRAQAAAAYMQLLSKPKLPNILIKVICWVLGEYGGLAPGGAIAVVERLVDLAEGQALPDEVRGYLLSAIAKLHAQAGLQLTPAAAQLLHDASSSHNVDLQLRALQTQALLEGPASTRQGALPADASCEDVDIDPSLPFLDGFVAAALANGAAPYISEQERFAMGAVRPAHHDEVAEHTHALRFTAYEKTAPPTQASTQSREHSPLRGPQGGGLLVNNGSAAPASSTGAAASLEPQLALRSLGARKWGPAQFAPQSQPAVVAAAAPTSATGAPAASVSAGRTQDADIPEISKDKARLAASLFGDDRAPSRPASRRTPQKQAQANSRSAAALPSLLEFDLNTPSGHVQPAPSAAPSSQQDPFAALEGLSHPFDAAAPAPSAGGIDLDALYGGMPASQAKVAPLPGVLDSFGAMPSQPPQSDPFADPFAPPQYQTTTNLMGNLGLGGSTPAPAPAPLLGGGRPAPAASTSAPAPMAARGNAAVEKKSAKSDPFADLLG</sequence>
<reference evidence="7 8" key="1">
    <citation type="journal article" date="2024" name="Nat. Commun.">
        <title>Phylogenomics reveals the evolutionary origins of lichenization in chlorophyte algae.</title>
        <authorList>
            <person name="Puginier C."/>
            <person name="Libourel C."/>
            <person name="Otte J."/>
            <person name="Skaloud P."/>
            <person name="Haon M."/>
            <person name="Grisel S."/>
            <person name="Petersen M."/>
            <person name="Berrin J.G."/>
            <person name="Delaux P.M."/>
            <person name="Dal Grande F."/>
            <person name="Keller J."/>
        </authorList>
    </citation>
    <scope>NUCLEOTIDE SEQUENCE [LARGE SCALE GENOMIC DNA]</scope>
    <source>
        <strain evidence="7 8">SAG 216-7</strain>
    </source>
</reference>
<organism evidence="7 8">
    <name type="scientific">Coccomyxa subellipsoidea</name>
    <dbReference type="NCBI Taxonomy" id="248742"/>
    <lineage>
        <taxon>Eukaryota</taxon>
        <taxon>Viridiplantae</taxon>
        <taxon>Chlorophyta</taxon>
        <taxon>core chlorophytes</taxon>
        <taxon>Trebouxiophyceae</taxon>
        <taxon>Trebouxiophyceae incertae sedis</taxon>
        <taxon>Coccomyxaceae</taxon>
        <taxon>Coccomyxa</taxon>
    </lineage>
</organism>
<evidence type="ECO:0000256" key="2">
    <source>
        <dbReference type="ARBA" id="ARBA00022448"/>
    </source>
</evidence>
<evidence type="ECO:0000259" key="6">
    <source>
        <dbReference type="Pfam" id="PF01602"/>
    </source>
</evidence>
<feature type="region of interest" description="Disordered" evidence="5">
    <location>
        <begin position="843"/>
        <end position="900"/>
    </location>
</feature>
<keyword evidence="8" id="KW-1185">Reference proteome</keyword>
<name>A0ABR2YL16_9CHLO</name>
<dbReference type="EMBL" id="JALJOT010000009">
    <property type="protein sequence ID" value="KAK9907437.1"/>
    <property type="molecule type" value="Genomic_DNA"/>
</dbReference>
<accession>A0ABR2YL16</accession>
<feature type="compositionally biased region" description="Polar residues" evidence="5">
    <location>
        <begin position="722"/>
        <end position="731"/>
    </location>
</feature>
<protein>
    <recommendedName>
        <fullName evidence="6">Clathrin/coatomer adaptor adaptin-like N-terminal domain-containing protein</fullName>
    </recommendedName>
</protein>
<dbReference type="InterPro" id="IPR002553">
    <property type="entry name" value="Clathrin/coatomer_adapt-like_N"/>
</dbReference>
<dbReference type="Proteomes" id="UP001491310">
    <property type="component" value="Unassembled WGS sequence"/>
</dbReference>
<dbReference type="PANTHER" id="PTHR22780">
    <property type="entry name" value="ADAPTIN, ALPHA/GAMMA/EPSILON"/>
    <property type="match status" value="1"/>
</dbReference>
<feature type="region of interest" description="Disordered" evidence="5">
    <location>
        <begin position="594"/>
        <end position="632"/>
    </location>
</feature>
<dbReference type="Gene3D" id="1.25.10.10">
    <property type="entry name" value="Leucine-rich Repeat Variant"/>
    <property type="match status" value="1"/>
</dbReference>
<dbReference type="SUPFAM" id="SSF48371">
    <property type="entry name" value="ARM repeat"/>
    <property type="match status" value="1"/>
</dbReference>
<dbReference type="InterPro" id="IPR011989">
    <property type="entry name" value="ARM-like"/>
</dbReference>
<comment type="caution">
    <text evidence="7">The sequence shown here is derived from an EMBL/GenBank/DDBJ whole genome shotgun (WGS) entry which is preliminary data.</text>
</comment>
<evidence type="ECO:0000256" key="3">
    <source>
        <dbReference type="ARBA" id="ARBA00022927"/>
    </source>
</evidence>
<feature type="compositionally biased region" description="Low complexity" evidence="5">
    <location>
        <begin position="751"/>
        <end position="762"/>
    </location>
</feature>
<proteinExistence type="predicted"/>
<feature type="compositionally biased region" description="Low complexity" evidence="5">
    <location>
        <begin position="865"/>
        <end position="884"/>
    </location>
</feature>
<evidence type="ECO:0000313" key="7">
    <source>
        <dbReference type="EMBL" id="KAK9907437.1"/>
    </source>
</evidence>
<evidence type="ECO:0000313" key="8">
    <source>
        <dbReference type="Proteomes" id="UP001491310"/>
    </source>
</evidence>
<gene>
    <name evidence="7" type="ORF">WJX75_003646</name>
</gene>
<feature type="domain" description="Clathrin/coatomer adaptor adaptin-like N-terminal" evidence="6">
    <location>
        <begin position="1"/>
        <end position="516"/>
    </location>
</feature>